<evidence type="ECO:0000256" key="3">
    <source>
        <dbReference type="ARBA" id="ARBA00023015"/>
    </source>
</evidence>
<dbReference type="InterPro" id="IPR036864">
    <property type="entry name" value="Zn2-C6_fun-type_DNA-bd_sf"/>
</dbReference>
<evidence type="ECO:0000256" key="2">
    <source>
        <dbReference type="ARBA" id="ARBA00022833"/>
    </source>
</evidence>
<keyword evidence="3" id="KW-0805">Transcription regulation</keyword>
<keyword evidence="2" id="KW-0862">Zinc</keyword>
<dbReference type="GO" id="GO:0008270">
    <property type="term" value="F:zinc ion binding"/>
    <property type="evidence" value="ECO:0007669"/>
    <property type="project" value="InterPro"/>
</dbReference>
<dbReference type="InterPro" id="IPR052360">
    <property type="entry name" value="Transcr_Regulatory_Proteins"/>
</dbReference>
<protein>
    <recommendedName>
        <fullName evidence="7">Zn(2)-C6 fungal-type domain-containing protein</fullName>
    </recommendedName>
</protein>
<dbReference type="InterPro" id="IPR001138">
    <property type="entry name" value="Zn2Cys6_DnaBD"/>
</dbReference>
<evidence type="ECO:0000256" key="6">
    <source>
        <dbReference type="ARBA" id="ARBA00023242"/>
    </source>
</evidence>
<evidence type="ECO:0000256" key="5">
    <source>
        <dbReference type="ARBA" id="ARBA00023163"/>
    </source>
</evidence>
<dbReference type="Pfam" id="PF11951">
    <property type="entry name" value="Fungal_trans_2"/>
    <property type="match status" value="1"/>
</dbReference>
<dbReference type="Proteomes" id="UP000241818">
    <property type="component" value="Unassembled WGS sequence"/>
</dbReference>
<evidence type="ECO:0000313" key="9">
    <source>
        <dbReference type="Proteomes" id="UP000241818"/>
    </source>
</evidence>
<dbReference type="SUPFAM" id="SSF57701">
    <property type="entry name" value="Zn2/Cys6 DNA-binding domain"/>
    <property type="match status" value="1"/>
</dbReference>
<evidence type="ECO:0000256" key="4">
    <source>
        <dbReference type="ARBA" id="ARBA00023125"/>
    </source>
</evidence>
<organism evidence="8 9">
    <name type="scientific">Amorphotheca resinae ATCC 22711</name>
    <dbReference type="NCBI Taxonomy" id="857342"/>
    <lineage>
        <taxon>Eukaryota</taxon>
        <taxon>Fungi</taxon>
        <taxon>Dikarya</taxon>
        <taxon>Ascomycota</taxon>
        <taxon>Pezizomycotina</taxon>
        <taxon>Leotiomycetes</taxon>
        <taxon>Helotiales</taxon>
        <taxon>Amorphothecaceae</taxon>
        <taxon>Amorphotheca</taxon>
    </lineage>
</organism>
<dbReference type="STRING" id="857342.A0A2T3B268"/>
<dbReference type="SMART" id="SM00066">
    <property type="entry name" value="GAL4"/>
    <property type="match status" value="1"/>
</dbReference>
<feature type="domain" description="Zn(2)-C6 fungal-type" evidence="7">
    <location>
        <begin position="20"/>
        <end position="48"/>
    </location>
</feature>
<dbReference type="InParanoid" id="A0A2T3B268"/>
<dbReference type="OrthoDB" id="2593732at2759"/>
<accession>A0A2T3B268</accession>
<dbReference type="Pfam" id="PF00172">
    <property type="entry name" value="Zn_clus"/>
    <property type="match status" value="1"/>
</dbReference>
<keyword evidence="5" id="KW-0804">Transcription</keyword>
<keyword evidence="6" id="KW-0539">Nucleus</keyword>
<dbReference type="RefSeq" id="XP_024721008.1">
    <property type="nucleotide sequence ID" value="XM_024868756.1"/>
</dbReference>
<keyword evidence="4" id="KW-0238">DNA-binding</keyword>
<dbReference type="Gene3D" id="4.10.240.10">
    <property type="entry name" value="Zn(2)-C6 fungal-type DNA-binding domain"/>
    <property type="match status" value="1"/>
</dbReference>
<dbReference type="AlphaFoldDB" id="A0A2T3B268"/>
<evidence type="ECO:0000313" key="8">
    <source>
        <dbReference type="EMBL" id="PSS18656.1"/>
    </source>
</evidence>
<dbReference type="GeneID" id="36576837"/>
<dbReference type="PANTHER" id="PTHR36206:SF4">
    <property type="entry name" value="HYPOTHETICAL CONSERVED PROTEIN (EUROFUNG)-RELATED"/>
    <property type="match status" value="1"/>
</dbReference>
<evidence type="ECO:0000259" key="7">
    <source>
        <dbReference type="PROSITE" id="PS50048"/>
    </source>
</evidence>
<dbReference type="InterPro" id="IPR021858">
    <property type="entry name" value="Fun_TF"/>
</dbReference>
<dbReference type="PROSITE" id="PS50048">
    <property type="entry name" value="ZN2_CY6_FUNGAL_2"/>
    <property type="match status" value="1"/>
</dbReference>
<proteinExistence type="predicted"/>
<dbReference type="GO" id="GO:0003677">
    <property type="term" value="F:DNA binding"/>
    <property type="evidence" value="ECO:0007669"/>
    <property type="project" value="UniProtKB-KW"/>
</dbReference>
<dbReference type="CDD" id="cd00067">
    <property type="entry name" value="GAL4"/>
    <property type="match status" value="1"/>
</dbReference>
<name>A0A2T3B268_AMORE</name>
<dbReference type="PROSITE" id="PS00463">
    <property type="entry name" value="ZN2_CY6_FUNGAL_1"/>
    <property type="match status" value="1"/>
</dbReference>
<dbReference type="GO" id="GO:0000981">
    <property type="term" value="F:DNA-binding transcription factor activity, RNA polymerase II-specific"/>
    <property type="evidence" value="ECO:0007669"/>
    <property type="project" value="InterPro"/>
</dbReference>
<sequence>MVVTEPPRRRRRCGPKVKSGCQTCKIRRVKCDEAKPSCQRCTSTGRKCDGYAQDILIARPQDAQDRAIIHRISTSMPGNREERRGFSYFLHNTTVELSGYFDTSFWQQLLVQASTAEPALRHAVIGIGSLHEAFTNRRLDYSPDSIERGFAINQYTKAIGHLRRSLATGKQEPLTALMSCILFVCFDSIRGHFKSAMLHLQSGLRILRDFKSKLAGDSIANSLGHLLIRLSIQAVLYIDTREASDQKAFAAELMEVNMPETHIPESFESLEEARDGMCQAANALFQMFYMCDGDLPYVYQHEALPLYEKNTSRLAKWNTAFETLMQAKSRSFTSKQIRGAALLKIQHTTATIMADAALPDMNDSRSVAEISNTPDNFLKYTGDFQTIVNLSRSLILASEADAKSGKSALTFSTDLGLIAPLYYVCIKCPDRSIRTAAIELLMRDPRREGMWDSVATEKLIRGFWEIKAKHPALQIGNETTPSIPFKGLDLVFMDGMKWEWKWKQPVTESRADTPGDLCWTDGSFFPAGTNVW</sequence>
<evidence type="ECO:0000256" key="1">
    <source>
        <dbReference type="ARBA" id="ARBA00022723"/>
    </source>
</evidence>
<dbReference type="EMBL" id="KZ679011">
    <property type="protein sequence ID" value="PSS18656.1"/>
    <property type="molecule type" value="Genomic_DNA"/>
</dbReference>
<keyword evidence="9" id="KW-1185">Reference proteome</keyword>
<reference evidence="8 9" key="1">
    <citation type="journal article" date="2018" name="New Phytol.">
        <title>Comparative genomics and transcriptomics depict ericoid mycorrhizal fungi as versatile saprotrophs and plant mutualists.</title>
        <authorList>
            <person name="Martino E."/>
            <person name="Morin E."/>
            <person name="Grelet G.A."/>
            <person name="Kuo A."/>
            <person name="Kohler A."/>
            <person name="Daghino S."/>
            <person name="Barry K.W."/>
            <person name="Cichocki N."/>
            <person name="Clum A."/>
            <person name="Dockter R.B."/>
            <person name="Hainaut M."/>
            <person name="Kuo R.C."/>
            <person name="LaButti K."/>
            <person name="Lindahl B.D."/>
            <person name="Lindquist E.A."/>
            <person name="Lipzen A."/>
            <person name="Khouja H.R."/>
            <person name="Magnuson J."/>
            <person name="Murat C."/>
            <person name="Ohm R.A."/>
            <person name="Singer S.W."/>
            <person name="Spatafora J.W."/>
            <person name="Wang M."/>
            <person name="Veneault-Fourrey C."/>
            <person name="Henrissat B."/>
            <person name="Grigoriev I.V."/>
            <person name="Martin F.M."/>
            <person name="Perotto S."/>
        </authorList>
    </citation>
    <scope>NUCLEOTIDE SEQUENCE [LARGE SCALE GENOMIC DNA]</scope>
    <source>
        <strain evidence="8 9">ATCC 22711</strain>
    </source>
</reference>
<gene>
    <name evidence="8" type="ORF">M430DRAFT_58779</name>
</gene>
<dbReference type="PANTHER" id="PTHR36206">
    <property type="entry name" value="ASPERCRYPTIN BIOSYNTHESIS CLUSTER-SPECIFIC TRANSCRIPTION REGULATOR ATNN-RELATED"/>
    <property type="match status" value="1"/>
</dbReference>
<keyword evidence="1" id="KW-0479">Metal-binding</keyword>